<dbReference type="EMBL" id="JAAXLS010000032">
    <property type="protein sequence ID" value="NKQ57180.1"/>
    <property type="molecule type" value="Genomic_DNA"/>
</dbReference>
<accession>A0ABX1JBL2</accession>
<organism evidence="2 3">
    <name type="scientific">Amycolatopsis acididurans</name>
    <dbReference type="NCBI Taxonomy" id="2724524"/>
    <lineage>
        <taxon>Bacteria</taxon>
        <taxon>Bacillati</taxon>
        <taxon>Actinomycetota</taxon>
        <taxon>Actinomycetes</taxon>
        <taxon>Pseudonocardiales</taxon>
        <taxon>Pseudonocardiaceae</taxon>
        <taxon>Amycolatopsis</taxon>
    </lineage>
</organism>
<dbReference type="Proteomes" id="UP000715441">
    <property type="component" value="Unassembled WGS sequence"/>
</dbReference>
<protein>
    <submittedName>
        <fullName evidence="2">Uncharacterized protein</fullName>
    </submittedName>
</protein>
<evidence type="ECO:0000256" key="1">
    <source>
        <dbReference type="SAM" id="MobiDB-lite"/>
    </source>
</evidence>
<feature type="compositionally biased region" description="Basic and acidic residues" evidence="1">
    <location>
        <begin position="1"/>
        <end position="10"/>
    </location>
</feature>
<comment type="caution">
    <text evidence="2">The sequence shown here is derived from an EMBL/GenBank/DDBJ whole genome shotgun (WGS) entry which is preliminary data.</text>
</comment>
<keyword evidence="3" id="KW-1185">Reference proteome</keyword>
<dbReference type="RefSeq" id="WP_168520203.1">
    <property type="nucleotide sequence ID" value="NZ_JAAXLS010000032.1"/>
</dbReference>
<feature type="region of interest" description="Disordered" evidence="1">
    <location>
        <begin position="1"/>
        <end position="54"/>
    </location>
</feature>
<name>A0ABX1JBL2_9PSEU</name>
<evidence type="ECO:0000313" key="3">
    <source>
        <dbReference type="Proteomes" id="UP000715441"/>
    </source>
</evidence>
<gene>
    <name evidence="2" type="ORF">HFP15_30345</name>
</gene>
<proteinExistence type="predicted"/>
<sequence length="54" mass="6105">MTDKKRERDPSPPLPPDFPDLDHPDLGLHGTEEVEEPPNRDDVKPDLPNPEPPD</sequence>
<evidence type="ECO:0000313" key="2">
    <source>
        <dbReference type="EMBL" id="NKQ57180.1"/>
    </source>
</evidence>
<reference evidence="2 3" key="1">
    <citation type="submission" date="2020-04" db="EMBL/GenBank/DDBJ databases">
        <title>Novel species.</title>
        <authorList>
            <person name="Teo W.F.A."/>
            <person name="Lipun K."/>
            <person name="Srisuk N."/>
            <person name="Duangmal K."/>
        </authorList>
    </citation>
    <scope>NUCLEOTIDE SEQUENCE [LARGE SCALE GENOMIC DNA]</scope>
    <source>
        <strain evidence="2 3">K13G38</strain>
    </source>
</reference>
<feature type="compositionally biased region" description="Basic and acidic residues" evidence="1">
    <location>
        <begin position="20"/>
        <end position="45"/>
    </location>
</feature>